<dbReference type="EMBL" id="QTSX02005052">
    <property type="protein sequence ID" value="KAJ9061635.1"/>
    <property type="molecule type" value="Genomic_DNA"/>
</dbReference>
<comment type="caution">
    <text evidence="1">The sequence shown here is derived from an EMBL/GenBank/DDBJ whole genome shotgun (WGS) entry which is preliminary data.</text>
</comment>
<evidence type="ECO:0000313" key="1">
    <source>
        <dbReference type="EMBL" id="KAJ9061635.1"/>
    </source>
</evidence>
<organism evidence="1 2">
    <name type="scientific">Entomophthora muscae</name>
    <dbReference type="NCBI Taxonomy" id="34485"/>
    <lineage>
        <taxon>Eukaryota</taxon>
        <taxon>Fungi</taxon>
        <taxon>Fungi incertae sedis</taxon>
        <taxon>Zoopagomycota</taxon>
        <taxon>Entomophthoromycotina</taxon>
        <taxon>Entomophthoromycetes</taxon>
        <taxon>Entomophthorales</taxon>
        <taxon>Entomophthoraceae</taxon>
        <taxon>Entomophthora</taxon>
    </lineage>
</organism>
<name>A0ACC2SH34_9FUNG</name>
<keyword evidence="1" id="KW-0813">Transport</keyword>
<proteinExistence type="predicted"/>
<dbReference type="Proteomes" id="UP001165960">
    <property type="component" value="Unassembled WGS sequence"/>
</dbReference>
<protein>
    <submittedName>
        <fullName evidence="1">Potassium channel</fullName>
    </submittedName>
</protein>
<gene>
    <name evidence="1" type="primary">TOK1_3</name>
    <name evidence="1" type="ORF">DSO57_1018637</name>
</gene>
<keyword evidence="2" id="KW-1185">Reference proteome</keyword>
<keyword evidence="1" id="KW-0407">Ion channel</keyword>
<reference evidence="1" key="1">
    <citation type="submission" date="2022-04" db="EMBL/GenBank/DDBJ databases">
        <title>Genome of the entomopathogenic fungus Entomophthora muscae.</title>
        <authorList>
            <person name="Elya C."/>
            <person name="Lovett B.R."/>
            <person name="Lee E."/>
            <person name="Macias A.M."/>
            <person name="Hajek A.E."/>
            <person name="De Bivort B.L."/>
            <person name="Kasson M.T."/>
            <person name="De Fine Licht H.H."/>
            <person name="Stajich J.E."/>
        </authorList>
    </citation>
    <scope>NUCLEOTIDE SEQUENCE</scope>
    <source>
        <strain evidence="1">Berkeley</strain>
    </source>
</reference>
<keyword evidence="1" id="KW-0406">Ion transport</keyword>
<sequence>MSHSKTPSTSSVKYDELRYLPMLVGAISPISIIMSLPPLTGSWINFDGKERKNNKGLELTVLVSVAVLFALVANLCLLFRFMERRIVLNTFLSVIGYTLHAAFMFVPIGYFYFTENKHPQEKFTGDFWAGASVSGISLVLACLLVIDYFQNNRLRLRGSGVSSKQRTLVLFCIFVTMWSTFGAMVFSFVENWSFTRGVYFTLVTMTTIGFGDFKPEHLGTRIFLFPYAIIGIVAMGILINSIRIVIVERFESIYLKKLDELGISELERYFTTSKKSTTVVDPNNTEAISFPEKVLTRKERIMLERKSLLFRQLHFSIFSLLLFWVLGAVIFMFLENWSYFEAFYFCFVSFTTIGYGDITVQEFSSIVMFIGYALLGLVAAAYVISVATELWSVILESRSNKIEKKHRAKAGEDLVDPSEQMSQLLLSALETIDQDSGSKDIDLLCHFVGITRLYHSQIGYHLEDCEETLSTDILDSPRYKKVERYHDVVTQLLEKSQSMLASQIRNASASQSQPDLHSATSTQFSNHGSNSEHIELLQRRNTDA</sequence>
<evidence type="ECO:0000313" key="2">
    <source>
        <dbReference type="Proteomes" id="UP001165960"/>
    </source>
</evidence>
<accession>A0ACC2SH34</accession>